<name>A0A4Q4PZ68_9PLEO</name>
<dbReference type="AlphaFoldDB" id="A0A4Q4PZ68"/>
<dbReference type="OrthoDB" id="3746739at2759"/>
<organism evidence="1 2">
    <name type="scientific">Alternaria arborescens</name>
    <dbReference type="NCBI Taxonomy" id="156630"/>
    <lineage>
        <taxon>Eukaryota</taxon>
        <taxon>Fungi</taxon>
        <taxon>Dikarya</taxon>
        <taxon>Ascomycota</taxon>
        <taxon>Pezizomycotina</taxon>
        <taxon>Dothideomycetes</taxon>
        <taxon>Pleosporomycetidae</taxon>
        <taxon>Pleosporales</taxon>
        <taxon>Pleosporineae</taxon>
        <taxon>Pleosporaceae</taxon>
        <taxon>Alternaria</taxon>
        <taxon>Alternaria sect. Alternaria</taxon>
    </lineage>
</organism>
<comment type="caution">
    <text evidence="1">The sequence shown here is derived from an EMBL/GenBank/DDBJ whole genome shotgun (WGS) entry which is preliminary data.</text>
</comment>
<keyword evidence="2" id="KW-1185">Reference proteome</keyword>
<dbReference type="EMBL" id="PEJP01000084">
    <property type="protein sequence ID" value="RYO29309.1"/>
    <property type="molecule type" value="Genomic_DNA"/>
</dbReference>
<reference evidence="2" key="1">
    <citation type="journal article" date="2019" name="bioRxiv">
        <title>Genomics, evolutionary history and diagnostics of the Alternaria alternata species group including apple and Asian pear pathotypes.</title>
        <authorList>
            <person name="Armitage A.D."/>
            <person name="Cockerton H.M."/>
            <person name="Sreenivasaprasad S."/>
            <person name="Woodhall J.W."/>
            <person name="Lane C.R."/>
            <person name="Harrison R.J."/>
            <person name="Clarkson J.P."/>
        </authorList>
    </citation>
    <scope>NUCLEOTIDE SEQUENCE [LARGE SCALE GENOMIC DNA]</scope>
    <source>
        <strain evidence="2">RGR 97.0016</strain>
    </source>
</reference>
<gene>
    <name evidence="1" type="ORF">AA0113_g12082</name>
</gene>
<protein>
    <submittedName>
        <fullName evidence="1">Uncharacterized protein</fullName>
    </submittedName>
</protein>
<sequence>MSHVASTKTEPESCANSEGLWSCLGAIDLDRRNLLVFWESSWHSADEYDALCTGGNRGWLVYARGDDQLLIAWEPTIESKSVQASPHSLVYDPVIEVRKNRPGLLGYVAAKTLRGSGKARSHRLAFLAYWKVAPMTRGLFFHLQKTFSSHRGCIVHAEKDRVWVQWRPTWVLYDDLSEAKKKQLLKVCHDPEALLRRFYRTVVHYSTRLAVEKRIG</sequence>
<proteinExistence type="predicted"/>
<accession>A0A4Q4PZ68</accession>
<evidence type="ECO:0000313" key="1">
    <source>
        <dbReference type="EMBL" id="RYO29309.1"/>
    </source>
</evidence>
<evidence type="ECO:0000313" key="2">
    <source>
        <dbReference type="Proteomes" id="UP000293823"/>
    </source>
</evidence>
<dbReference type="Proteomes" id="UP000293823">
    <property type="component" value="Unassembled WGS sequence"/>
</dbReference>